<organism evidence="4">
    <name type="scientific">Caenorhabditis remanei</name>
    <name type="common">Caenorhabditis vulgaris</name>
    <dbReference type="NCBI Taxonomy" id="31234"/>
    <lineage>
        <taxon>Eukaryota</taxon>
        <taxon>Metazoa</taxon>
        <taxon>Ecdysozoa</taxon>
        <taxon>Nematoda</taxon>
        <taxon>Chromadorea</taxon>
        <taxon>Rhabditida</taxon>
        <taxon>Rhabditina</taxon>
        <taxon>Rhabditomorpha</taxon>
        <taxon>Rhabditoidea</taxon>
        <taxon>Rhabditidae</taxon>
        <taxon>Peloderinae</taxon>
        <taxon>Caenorhabditis</taxon>
    </lineage>
</organism>
<dbReference type="InterPro" id="IPR050618">
    <property type="entry name" value="Ubq-SigPath_Reg"/>
</dbReference>
<feature type="domain" description="CTLH" evidence="2">
    <location>
        <begin position="201"/>
        <end position="254"/>
    </location>
</feature>
<feature type="region of interest" description="Disordered" evidence="1">
    <location>
        <begin position="1"/>
        <end position="99"/>
    </location>
</feature>
<evidence type="ECO:0000313" key="4">
    <source>
        <dbReference type="Proteomes" id="UP000008281"/>
    </source>
</evidence>
<evidence type="ECO:0000256" key="1">
    <source>
        <dbReference type="SAM" id="MobiDB-lite"/>
    </source>
</evidence>
<reference evidence="3" key="1">
    <citation type="submission" date="2007-07" db="EMBL/GenBank/DDBJ databases">
        <title>PCAP assembly of the Caenorhabditis remanei genome.</title>
        <authorList>
            <consortium name="The Caenorhabditis remanei Sequencing Consortium"/>
            <person name="Wilson R.K."/>
        </authorList>
    </citation>
    <scope>NUCLEOTIDE SEQUENCE [LARGE SCALE GENOMIC DNA]</scope>
    <source>
        <strain evidence="3">PB4641</strain>
    </source>
</reference>
<dbReference type="SMART" id="SM00757">
    <property type="entry name" value="CRA"/>
    <property type="match status" value="1"/>
</dbReference>
<feature type="compositionally biased region" description="Acidic residues" evidence="1">
    <location>
        <begin position="63"/>
        <end position="76"/>
    </location>
</feature>
<dbReference type="EMBL" id="DS268420">
    <property type="protein sequence ID" value="EFO87978.1"/>
    <property type="molecule type" value="Genomic_DNA"/>
</dbReference>
<dbReference type="InterPro" id="IPR013144">
    <property type="entry name" value="CRA_dom"/>
</dbReference>
<accession>E3LZY1</accession>
<protein>
    <submittedName>
        <fullName evidence="3">CRE-TAG-304 protein</fullName>
    </submittedName>
</protein>
<dbReference type="PROSITE" id="PS50897">
    <property type="entry name" value="CTLH"/>
    <property type="match status" value="1"/>
</dbReference>
<evidence type="ECO:0000313" key="3">
    <source>
        <dbReference type="EMBL" id="EFO87978.1"/>
    </source>
</evidence>
<evidence type="ECO:0000259" key="2">
    <source>
        <dbReference type="PROSITE" id="PS50897"/>
    </source>
</evidence>
<dbReference type="AlphaFoldDB" id="E3LZY1"/>
<dbReference type="SMART" id="SM00668">
    <property type="entry name" value="CTLH"/>
    <property type="match status" value="1"/>
</dbReference>
<dbReference type="Pfam" id="PF10607">
    <property type="entry name" value="CTLH"/>
    <property type="match status" value="1"/>
</dbReference>
<dbReference type="PROSITE" id="PS50896">
    <property type="entry name" value="LISH"/>
    <property type="match status" value="1"/>
</dbReference>
<dbReference type="OMA" id="HIIEMIR"/>
<dbReference type="OrthoDB" id="2415936at2759"/>
<feature type="compositionally biased region" description="Basic and acidic residues" evidence="1">
    <location>
        <begin position="1"/>
        <end position="15"/>
    </location>
</feature>
<keyword evidence="4" id="KW-1185">Reference proteome</keyword>
<feature type="compositionally biased region" description="Acidic residues" evidence="1">
    <location>
        <begin position="33"/>
        <end position="52"/>
    </location>
</feature>
<sequence length="386" mass="44649">MVDRPRHLVEEVRMDDGEDSSDDDRRDRRVDVIEMESPGEFDEDEDNDDPFYDEPPINSTSESTDEEDEEDNDDAMTWDTLSEASAPEAEPDDDDEWYPLSERQTQFPNFALPTTTRPAINSAPQYLASSSRSYSPTGSEQFSDQEDVEFNNFVDVMRPEPTREELNRTALDYFLHHGHSEVVHTFCNEMGIPLPEKEIREMNERNEIRNLICEGKIEEAIARLPAVVMEDEAVHFAVRKQHIIEMIRNEQAQEPVEYFRTHLMKDGKRPNDERMEVIEGIFTLMVFADDDSEFHVYLEQRERELTAKVVNSALLGQMGQSRSSKVDLLAKSLAWARNEVSQKHGQQKVTTTVQWADDMFKTEYNMNDLVEKALRHSPLDDTADLC</sequence>
<dbReference type="STRING" id="31234.E3LZY1"/>
<name>E3LZY1_CAERE</name>
<dbReference type="Proteomes" id="UP000008281">
    <property type="component" value="Unassembled WGS sequence"/>
</dbReference>
<dbReference type="InParanoid" id="E3LZY1"/>
<dbReference type="FunCoup" id="E3LZY1">
    <property type="interactions" value="350"/>
</dbReference>
<dbReference type="eggNOG" id="KOG2659">
    <property type="taxonomic scope" value="Eukaryota"/>
</dbReference>
<gene>
    <name evidence="3" type="primary">Cre-tag-304</name>
    <name evidence="3" type="ORF">CRE_05760</name>
</gene>
<feature type="compositionally biased region" description="Basic and acidic residues" evidence="1">
    <location>
        <begin position="23"/>
        <end position="32"/>
    </location>
</feature>
<dbReference type="InterPro" id="IPR006595">
    <property type="entry name" value="CTLH_C"/>
</dbReference>
<proteinExistence type="predicted"/>
<dbReference type="InterPro" id="IPR006594">
    <property type="entry name" value="LisH"/>
</dbReference>
<dbReference type="PANTHER" id="PTHR12864">
    <property type="entry name" value="RAN BINDING PROTEIN 9-RELATED"/>
    <property type="match status" value="1"/>
</dbReference>
<dbReference type="HOGENOM" id="CLU_058295_0_0_1"/>
<dbReference type="InterPro" id="IPR024964">
    <property type="entry name" value="CTLH/CRA"/>
</dbReference>